<dbReference type="Gene3D" id="3.20.20.370">
    <property type="entry name" value="Glycoside hydrolase/deacetylase"/>
    <property type="match status" value="1"/>
</dbReference>
<evidence type="ECO:0000256" key="1">
    <source>
        <dbReference type="ARBA" id="ARBA00022729"/>
    </source>
</evidence>
<dbReference type="OrthoDB" id="9776235at2"/>
<accession>A0A550JD91</accession>
<dbReference type="GO" id="GO:0005975">
    <property type="term" value="P:carbohydrate metabolic process"/>
    <property type="evidence" value="ECO:0007669"/>
    <property type="project" value="InterPro"/>
</dbReference>
<sequence length="647" mass="73590">MEVLAMARIWMIFRLAIFFFAAPVGAEAYTVLCYHDVQEVANDPDGMTVSTANLTAQFAWLRENGYKVVGIDDLLAAREGKRPLPKKAVLLSFDDGYASFYRTVFPLLKAFDYPAVLALVGRWIETPAGQTVPYGDQQVPREHFMSWDQIREVADSKLVEIASHSYDLHHGEPANPQGNTQPAMTSRRYDPTSGRYETDEAYRHRLAEDFARNTDLLQERLGRRPRVMVWPYGEYNGLARELAAKQGMETTLTLESGVNQPDNLANVRRDLILYDPGLADFVWNLRHPTDTNPPQRVVHADLDYVYDPDPAQQEKNLGRLLERVKTLGVSTVYLQSFSDPDGDGVAEALYFPNRHLPVRADLFNRAAWQLRTRAGVRVYAWMPLLAFAIGEEKDLILAWRAEGEAAPDPGHYRRLSPFSAHARQLIGEIYEDLAKHAPFAGVLFHDDAFLSDFEDAHPEALSAYEKAGLPGDIGRLRDDAELRGRWTGFKAEALHQLTGNLAGKLRYWRPGLKTARNLYARTVLEPASVNWFAQSLPRFLEHYDFTAVMAMPYMEEAKDPEAWLATLAAKIEEHPGALEKVVFELQSVDWRHDNAPIPAETLARWMRLLERWGARHYGYYPDDFPGERPEIKTLMPVMSLRTFPYLP</sequence>
<dbReference type="PROSITE" id="PS51677">
    <property type="entry name" value="NODB"/>
    <property type="match status" value="1"/>
</dbReference>
<dbReference type="Pfam" id="PF14883">
    <property type="entry name" value="GHL13"/>
    <property type="match status" value="1"/>
</dbReference>
<dbReference type="PANTHER" id="PTHR34216:SF7">
    <property type="entry name" value="POLY-BETA-1,6-N-ACETYL-D-GLUCOSAMINE N-DEACETYLASE"/>
    <property type="match status" value="1"/>
</dbReference>
<keyword evidence="5" id="KW-1185">Reference proteome</keyword>
<evidence type="ECO:0000259" key="3">
    <source>
        <dbReference type="PROSITE" id="PS51677"/>
    </source>
</evidence>
<keyword evidence="1" id="KW-0732">Signal</keyword>
<dbReference type="InterPro" id="IPR051398">
    <property type="entry name" value="Polysacch_Deacetylase"/>
</dbReference>
<dbReference type="InterPro" id="IPR032772">
    <property type="entry name" value="PGA_deacetylase_PgaB_C"/>
</dbReference>
<feature type="region of interest" description="Disordered" evidence="2">
    <location>
        <begin position="168"/>
        <end position="195"/>
    </location>
</feature>
<dbReference type="SUPFAM" id="SSF88713">
    <property type="entry name" value="Glycoside hydrolase/deacetylase"/>
    <property type="match status" value="1"/>
</dbReference>
<dbReference type="InterPro" id="IPR023854">
    <property type="entry name" value="PGA_deacetylase_PgaB"/>
</dbReference>
<dbReference type="InterPro" id="IPR011330">
    <property type="entry name" value="Glyco_hydro/deAcase_b/a-brl"/>
</dbReference>
<proteinExistence type="predicted"/>
<dbReference type="PANTHER" id="PTHR34216">
    <property type="match status" value="1"/>
</dbReference>
<dbReference type="Gene3D" id="3.20.20.80">
    <property type="entry name" value="Glycosidases"/>
    <property type="match status" value="1"/>
</dbReference>
<dbReference type="Proteomes" id="UP000317155">
    <property type="component" value="Unassembled WGS sequence"/>
</dbReference>
<reference evidence="4 5" key="1">
    <citation type="submission" date="2019-07" db="EMBL/GenBank/DDBJ databases">
        <title>Insights of Desulfuromonas acetexigens electromicrobiology.</title>
        <authorList>
            <person name="Katuri K."/>
            <person name="Sapireddy V."/>
            <person name="Shaw D.R."/>
            <person name="Saikaly P."/>
        </authorList>
    </citation>
    <scope>NUCLEOTIDE SEQUENCE [LARGE SCALE GENOMIC DNA]</scope>
    <source>
        <strain evidence="4 5">2873</strain>
    </source>
</reference>
<dbReference type="InterPro" id="IPR002509">
    <property type="entry name" value="NODB_dom"/>
</dbReference>
<name>A0A550JD91_9BACT</name>
<comment type="caution">
    <text evidence="4">The sequence shown here is derived from an EMBL/GenBank/DDBJ whole genome shotgun (WGS) entry which is preliminary data.</text>
</comment>
<dbReference type="EMBL" id="VJVV01000006">
    <property type="protein sequence ID" value="TRO81171.1"/>
    <property type="molecule type" value="Genomic_DNA"/>
</dbReference>
<organism evidence="4 5">
    <name type="scientific">Trichloromonas acetexigens</name>
    <dbReference type="NCBI Taxonomy" id="38815"/>
    <lineage>
        <taxon>Bacteria</taxon>
        <taxon>Pseudomonadati</taxon>
        <taxon>Thermodesulfobacteriota</taxon>
        <taxon>Desulfuromonadia</taxon>
        <taxon>Desulfuromonadales</taxon>
        <taxon>Trichloromonadaceae</taxon>
        <taxon>Trichloromonas</taxon>
    </lineage>
</organism>
<evidence type="ECO:0000256" key="2">
    <source>
        <dbReference type="SAM" id="MobiDB-lite"/>
    </source>
</evidence>
<evidence type="ECO:0000313" key="4">
    <source>
        <dbReference type="EMBL" id="TRO81171.1"/>
    </source>
</evidence>
<evidence type="ECO:0000313" key="5">
    <source>
        <dbReference type="Proteomes" id="UP000317155"/>
    </source>
</evidence>
<dbReference type="GO" id="GO:0043708">
    <property type="term" value="P:cell adhesion involved in biofilm formation"/>
    <property type="evidence" value="ECO:0007669"/>
    <property type="project" value="InterPro"/>
</dbReference>
<feature type="domain" description="NodB homology" evidence="3">
    <location>
        <begin position="87"/>
        <end position="332"/>
    </location>
</feature>
<dbReference type="NCBIfam" id="TIGR03938">
    <property type="entry name" value="deacetyl_PgaB"/>
    <property type="match status" value="1"/>
</dbReference>
<dbReference type="GO" id="GO:0016810">
    <property type="term" value="F:hydrolase activity, acting on carbon-nitrogen (but not peptide) bonds"/>
    <property type="evidence" value="ECO:0007669"/>
    <property type="project" value="InterPro"/>
</dbReference>
<dbReference type="Pfam" id="PF01522">
    <property type="entry name" value="Polysacc_deac_1"/>
    <property type="match status" value="1"/>
</dbReference>
<gene>
    <name evidence="4" type="primary">pgaB</name>
    <name evidence="4" type="ORF">FL622_09695</name>
</gene>
<protein>
    <submittedName>
        <fullName evidence="4">Poly-beta-1,6-N-acetyl-D-glucosamine N-deacetylase PgaB</fullName>
    </submittedName>
</protein>
<dbReference type="AlphaFoldDB" id="A0A550JD91"/>
<dbReference type="CDD" id="cd10964">
    <property type="entry name" value="CE4_PgaB_5s"/>
    <property type="match status" value="1"/>
</dbReference>